<gene>
    <name evidence="3" type="ORF">CI15_06305</name>
</gene>
<feature type="transmembrane region" description="Helical" evidence="2">
    <location>
        <begin position="12"/>
        <end position="29"/>
    </location>
</feature>
<keyword evidence="2" id="KW-0812">Transmembrane</keyword>
<dbReference type="EMBL" id="LRBG01000004">
    <property type="protein sequence ID" value="KXU89796.1"/>
    <property type="molecule type" value="Genomic_DNA"/>
</dbReference>
<comment type="caution">
    <text evidence="3">The sequence shown here is derived from an EMBL/GenBank/DDBJ whole genome shotgun (WGS) entry which is preliminary data.</text>
</comment>
<evidence type="ECO:0000313" key="4">
    <source>
        <dbReference type="Proteomes" id="UP000075613"/>
    </source>
</evidence>
<proteinExistence type="predicted"/>
<sequence length="269" mass="31033">MSEMLSLVLRNPPIIVIPTIGIFAAFALLRLKSNYVNHGVISFTRTSGHASDSVAVSEPAAQGQSEKDLTEQGLPKVDDVSDQTAPVEQNRREEPARQGEKPTAVEPQSKPRERVRDMPERVAYSYFQKSEPSFYRLHDAVDETWDLLARWSRDVAISSQRENFENRSYFDERQLWSLIKVRDAWRDVREAAPETWGRNDLDDLQHHMSEILNRLTDDTIRAQREDSGSIDNVRFGLSEMQYLLKEYSSNLEFRKVGKEFLTEVSRARD</sequence>
<keyword evidence="2" id="KW-0472">Membrane</keyword>
<dbReference type="AlphaFoldDB" id="A0A149PXX1"/>
<feature type="region of interest" description="Disordered" evidence="1">
    <location>
        <begin position="47"/>
        <end position="117"/>
    </location>
</feature>
<organism evidence="3 4">
    <name type="scientific">Paraburkholderia monticola</name>
    <dbReference type="NCBI Taxonomy" id="1399968"/>
    <lineage>
        <taxon>Bacteria</taxon>
        <taxon>Pseudomonadati</taxon>
        <taxon>Pseudomonadota</taxon>
        <taxon>Betaproteobacteria</taxon>
        <taxon>Burkholderiales</taxon>
        <taxon>Burkholderiaceae</taxon>
        <taxon>Paraburkholderia</taxon>
    </lineage>
</organism>
<name>A0A149PXX1_9BURK</name>
<feature type="compositionally biased region" description="Basic and acidic residues" evidence="1">
    <location>
        <begin position="89"/>
        <end position="100"/>
    </location>
</feature>
<dbReference type="Proteomes" id="UP000075613">
    <property type="component" value="Unassembled WGS sequence"/>
</dbReference>
<evidence type="ECO:0000256" key="1">
    <source>
        <dbReference type="SAM" id="MobiDB-lite"/>
    </source>
</evidence>
<accession>A0A149PXX1</accession>
<keyword evidence="4" id="KW-1185">Reference proteome</keyword>
<evidence type="ECO:0000256" key="2">
    <source>
        <dbReference type="SAM" id="Phobius"/>
    </source>
</evidence>
<keyword evidence="2" id="KW-1133">Transmembrane helix</keyword>
<reference evidence="3 4" key="1">
    <citation type="journal article" date="2015" name="Int. J. Syst. Evol. Microbiol.">
        <title>Burkholderia monticola sp. nov., isolated from mountain soil.</title>
        <authorList>
            <person name="Baek I."/>
            <person name="Seo B."/>
            <person name="Lee I."/>
            <person name="Yi H."/>
            <person name="Chun J."/>
        </authorList>
    </citation>
    <scope>NUCLEOTIDE SEQUENCE [LARGE SCALE GENOMIC DNA]</scope>
    <source>
        <strain evidence="3 4">JC2948</strain>
    </source>
</reference>
<protein>
    <submittedName>
        <fullName evidence="3">Uncharacterized protein</fullName>
    </submittedName>
</protein>
<dbReference type="RefSeq" id="WP_062125319.1">
    <property type="nucleotide sequence ID" value="NZ_LRBG01000004.1"/>
</dbReference>
<evidence type="ECO:0000313" key="3">
    <source>
        <dbReference type="EMBL" id="KXU89796.1"/>
    </source>
</evidence>